<sequence>MPQSRDKGLSRAGGAGGASVSEPQEKRAEEGAHMQTQVWNSPTHTQCPHPADHISQQKYESKHEFHRNTRFKTTINVGMRGQRQQLSRHSAVADISVDPSHDLPQRLRTSSKRDVHIHCKVHGS</sequence>
<gene>
    <name evidence="2" type="ORF">PLEPLA_LOCUS43825</name>
</gene>
<dbReference type="AlphaFoldDB" id="A0A9N7ZBU8"/>
<proteinExistence type="predicted"/>
<evidence type="ECO:0000313" key="2">
    <source>
        <dbReference type="EMBL" id="CAB1456044.1"/>
    </source>
</evidence>
<keyword evidence="3" id="KW-1185">Reference proteome</keyword>
<dbReference type="EMBL" id="CADEAL010004282">
    <property type="protein sequence ID" value="CAB1456044.1"/>
    <property type="molecule type" value="Genomic_DNA"/>
</dbReference>
<dbReference type="Proteomes" id="UP001153269">
    <property type="component" value="Unassembled WGS sequence"/>
</dbReference>
<organism evidence="2 3">
    <name type="scientific">Pleuronectes platessa</name>
    <name type="common">European plaice</name>
    <dbReference type="NCBI Taxonomy" id="8262"/>
    <lineage>
        <taxon>Eukaryota</taxon>
        <taxon>Metazoa</taxon>
        <taxon>Chordata</taxon>
        <taxon>Craniata</taxon>
        <taxon>Vertebrata</taxon>
        <taxon>Euteleostomi</taxon>
        <taxon>Actinopterygii</taxon>
        <taxon>Neopterygii</taxon>
        <taxon>Teleostei</taxon>
        <taxon>Neoteleostei</taxon>
        <taxon>Acanthomorphata</taxon>
        <taxon>Carangaria</taxon>
        <taxon>Pleuronectiformes</taxon>
        <taxon>Pleuronectoidei</taxon>
        <taxon>Pleuronectidae</taxon>
        <taxon>Pleuronectes</taxon>
    </lineage>
</organism>
<feature type="compositionally biased region" description="Basic and acidic residues" evidence="1">
    <location>
        <begin position="23"/>
        <end position="32"/>
    </location>
</feature>
<feature type="region of interest" description="Disordered" evidence="1">
    <location>
        <begin position="1"/>
        <end position="65"/>
    </location>
</feature>
<protein>
    <submittedName>
        <fullName evidence="2">Uncharacterized protein</fullName>
    </submittedName>
</protein>
<reference evidence="2" key="1">
    <citation type="submission" date="2020-03" db="EMBL/GenBank/DDBJ databases">
        <authorList>
            <person name="Weist P."/>
        </authorList>
    </citation>
    <scope>NUCLEOTIDE SEQUENCE</scope>
</reference>
<evidence type="ECO:0000256" key="1">
    <source>
        <dbReference type="SAM" id="MobiDB-lite"/>
    </source>
</evidence>
<evidence type="ECO:0000313" key="3">
    <source>
        <dbReference type="Proteomes" id="UP001153269"/>
    </source>
</evidence>
<name>A0A9N7ZBU8_PLEPL</name>
<comment type="caution">
    <text evidence="2">The sequence shown here is derived from an EMBL/GenBank/DDBJ whole genome shotgun (WGS) entry which is preliminary data.</text>
</comment>
<feature type="compositionally biased region" description="Polar residues" evidence="1">
    <location>
        <begin position="34"/>
        <end position="46"/>
    </location>
</feature>
<accession>A0A9N7ZBU8</accession>